<gene>
    <name evidence="1" type="ORF">Athai_05530</name>
</gene>
<proteinExistence type="predicted"/>
<evidence type="ECO:0000313" key="2">
    <source>
        <dbReference type="Proteomes" id="UP000611640"/>
    </source>
</evidence>
<name>A0A7R7DK76_9ACTN</name>
<dbReference type="EMBL" id="AP023355">
    <property type="protein sequence ID" value="BCJ33050.1"/>
    <property type="molecule type" value="Genomic_DNA"/>
</dbReference>
<dbReference type="Pfam" id="PF10094">
    <property type="entry name" value="DUF2332"/>
    <property type="match status" value="1"/>
</dbReference>
<organism evidence="1 2">
    <name type="scientific">Actinocatenispora thailandica</name>
    <dbReference type="NCBI Taxonomy" id="227318"/>
    <lineage>
        <taxon>Bacteria</taxon>
        <taxon>Bacillati</taxon>
        <taxon>Actinomycetota</taxon>
        <taxon>Actinomycetes</taxon>
        <taxon>Micromonosporales</taxon>
        <taxon>Micromonosporaceae</taxon>
        <taxon>Actinocatenispora</taxon>
    </lineage>
</organism>
<evidence type="ECO:0000313" key="1">
    <source>
        <dbReference type="EMBL" id="BCJ33050.1"/>
    </source>
</evidence>
<protein>
    <recommendedName>
        <fullName evidence="3">DUF2332 domain-containing protein</fullName>
    </recommendedName>
</protein>
<accession>A0A7R7DK76</accession>
<keyword evidence="2" id="KW-1185">Reference proteome</keyword>
<sequence length="366" mass="39901">MGQSLSAMTVDHVRRPDRRDLARRFSHGEREFTSSPLYQRLSGIVAADDRLLAIAEHCRAGQQPTNLLFAAVHYLLLSGAGTPPPLAAWYPSLGGTRDPRDPALTSVFTDFCGTHEAALTALVASRLVQTNVVQRSAALRIGLAAIDEPGPVTLLEVGASGGIHLAFDAYRCRIGDIEIGPTGSPVRIRTEWRSPLPVPTRIPEIGDRLGIDLHPIDLTDPTERRWLRALVWPENLPQYELLRAAADLVAARSPRILVGDAATLLPQLDETLPTDRPLVVWHAATRVHVPQERRAAFDAAIGALGRRRRLYTVSLEAPDDTAQWYARYGISYALSVRAGAEPARRLAAADGHLTWIEPLPEPGAGT</sequence>
<dbReference type="InterPro" id="IPR011200">
    <property type="entry name" value="UCP012608"/>
</dbReference>
<dbReference type="Proteomes" id="UP000611640">
    <property type="component" value="Chromosome"/>
</dbReference>
<dbReference type="KEGG" id="atl:Athai_05530"/>
<dbReference type="AlphaFoldDB" id="A0A7R7DK76"/>
<evidence type="ECO:0008006" key="3">
    <source>
        <dbReference type="Google" id="ProtNLM"/>
    </source>
</evidence>
<reference evidence="1 2" key="1">
    <citation type="submission" date="2020-08" db="EMBL/GenBank/DDBJ databases">
        <title>Whole genome shotgun sequence of Actinocatenispora thailandica NBRC 105041.</title>
        <authorList>
            <person name="Komaki H."/>
            <person name="Tamura T."/>
        </authorList>
    </citation>
    <scope>NUCLEOTIDE SEQUENCE [LARGE SCALE GENOMIC DNA]</scope>
    <source>
        <strain evidence="1 2">NBRC 105041</strain>
    </source>
</reference>